<reference evidence="1 2" key="1">
    <citation type="journal article" date="2014" name="Genome Biol. Evol.">
        <title>The genome of the myxosporean Thelohanellus kitauei shows adaptations to nutrient acquisition within its fish host.</title>
        <authorList>
            <person name="Yang Y."/>
            <person name="Xiong J."/>
            <person name="Zhou Z."/>
            <person name="Huo F."/>
            <person name="Miao W."/>
            <person name="Ran C."/>
            <person name="Liu Y."/>
            <person name="Zhang J."/>
            <person name="Feng J."/>
            <person name="Wang M."/>
            <person name="Wang M."/>
            <person name="Wang L."/>
            <person name="Yao B."/>
        </authorList>
    </citation>
    <scope>NUCLEOTIDE SEQUENCE [LARGE SCALE GENOMIC DNA]</scope>
    <source>
        <strain evidence="1">Wuqing</strain>
    </source>
</reference>
<dbReference type="Proteomes" id="UP000031668">
    <property type="component" value="Unassembled WGS sequence"/>
</dbReference>
<gene>
    <name evidence="1" type="ORF">RF11_09991</name>
</gene>
<dbReference type="AlphaFoldDB" id="A0A0C2IZL3"/>
<evidence type="ECO:0000313" key="2">
    <source>
        <dbReference type="Proteomes" id="UP000031668"/>
    </source>
</evidence>
<sequence>MLCQTPCSGDRELACGGLWKNLIYHSVMRGTYFRQIDEKKETNFTAWFLTYIKLDEKHKKDPNDSIKPPVRSPEDKYMTILANINSSTPEPNVETTTIVPVSKSKNLGTSYIDLNGPSKVPKLLGEGSKNTGIEVKSNILSTQKQEDMRIALEPLNVTGSNFDIIKVKSYICYMVLKQPWIEDLNNKESSTYKIIHGNFVKAVGML</sequence>
<keyword evidence="2" id="KW-1185">Reference proteome</keyword>
<name>A0A0C2IZL3_THEKT</name>
<proteinExistence type="predicted"/>
<accession>A0A0C2IZL3</accession>
<dbReference type="OrthoDB" id="10677737at2759"/>
<comment type="caution">
    <text evidence="1">The sequence shown here is derived from an EMBL/GenBank/DDBJ whole genome shotgun (WGS) entry which is preliminary data.</text>
</comment>
<evidence type="ECO:0000313" key="1">
    <source>
        <dbReference type="EMBL" id="KII70964.1"/>
    </source>
</evidence>
<protein>
    <submittedName>
        <fullName evidence="1">Uncharacterized protein</fullName>
    </submittedName>
</protein>
<dbReference type="EMBL" id="JWZT01001910">
    <property type="protein sequence ID" value="KII70964.1"/>
    <property type="molecule type" value="Genomic_DNA"/>
</dbReference>
<organism evidence="1 2">
    <name type="scientific">Thelohanellus kitauei</name>
    <name type="common">Myxosporean</name>
    <dbReference type="NCBI Taxonomy" id="669202"/>
    <lineage>
        <taxon>Eukaryota</taxon>
        <taxon>Metazoa</taxon>
        <taxon>Cnidaria</taxon>
        <taxon>Myxozoa</taxon>
        <taxon>Myxosporea</taxon>
        <taxon>Bivalvulida</taxon>
        <taxon>Platysporina</taxon>
        <taxon>Myxobolidae</taxon>
        <taxon>Thelohanellus</taxon>
    </lineage>
</organism>